<gene>
    <name evidence="2" type="ORF">B0H66DRAFT_608585</name>
</gene>
<feature type="compositionally biased region" description="Polar residues" evidence="1">
    <location>
        <begin position="1185"/>
        <end position="1215"/>
    </location>
</feature>
<dbReference type="Proteomes" id="UP001283341">
    <property type="component" value="Unassembled WGS sequence"/>
</dbReference>
<comment type="caution">
    <text evidence="2">The sequence shown here is derived from an EMBL/GenBank/DDBJ whole genome shotgun (WGS) entry which is preliminary data.</text>
</comment>
<evidence type="ECO:0000256" key="1">
    <source>
        <dbReference type="SAM" id="MobiDB-lite"/>
    </source>
</evidence>
<sequence>MTSPAQLIRAVIEMPQIRELNRRFKFQADFYMVTGVWFAEESWLEFASQQGSVNDYTDQETPGQATPRTFRYKLDPFVLGYRIHKISFSVKFRLYTNLSGEADQHYFANRGQGDFRIYEGLDDKSDLQVSTSDPHSTLVTIVSLKSLRRYLGWADGSSFKIDIFPSWNYGVVYEPLGPSEPDERRRTEVLGFGCSFGAEEDELPAWRPSQSPEYAVDKSAIAADHLGSDIAKGKRPAVGSLPTSKLAEQPIQTDTMALAHELYGFLSSGQREGKRWDLFLDLLPQLRDLLRQFAFRIGSTQPAQINQDAMNFILTEQFQIVSDLQEIYRQGQEHLHFRLNEFKEMNNFYELRESWLANLDRANGWSIAQKPETTLQPSGFRKYSGPYRQVIRSSTSYRWLLTSLRQHLLLEIRQGSEDAPDQLSKDIIWRLQRTRPHPWLFRVRFLATWDILGFCREQGYAEPPEEAVANALTLTGGDGNFELLTCSDYVRRTWPLFGDKVLQWIKNVIKAGFGIPDNVIETELYDQTKVDGYITSAGILDVKVVGSSSTAVAEVGDLLAWITTALRTHQCDGRNLDLICSFSHYDAAVDMKSERPSAFDAADEEPIPLINGLCWRAIFNNPIVVQGFPIRRRPEGLEGLEAPLSIIGRLLGTRYLTHFKNQTFMKGFNAMIFPTRREGRIVMWHVILGQDDQHVEYTDPGVALAAGSSKAGVADDFKLLDLSEPDDYRHIIGWCQRVQSRVGAPGTRNGAAPGSHVKASGLERPGSGFAFDRVTISGGKLLNVGVNIAVGLKDKSLRLGSLDGYGQQVRWFDDKHFLFYDVGDRRAWLVDGSSALLHLLRATLARDASRGDDNLHDGLEEAPETIMGGRAAARHVLRSGYNRDLKLFENKSRIVDRVTRNEQGMWETKPEKELYYYHLSDRVDEIYRKVELIQAHLADKEDRDGIGAKIQLSSRRNLEGFDFLDIAHEQGPIWAKTATLLDWGKGWVDLARTINAITIFGTGFGELMFPVGNANLCLSWWNLPKHRDFLAVSMQVINDLRSKSAAVSAGGQDPVQIADRVYWHTPARCFEECHSCTQQRPCDRVQVLYPSPTRPWGGQRVRTTADLNHPEGAVIFGHSSSWPLRWADAPEEEPVTDTGENNTGILLVGYNTNEAAQGTTRSSDSGFQVVSPASVSASQPISSPNPTASLSGRTGITTPDSPNTAESGPSSSVATTRRGIFQRLGGKMRLPFNSTSRR</sequence>
<accession>A0AAE0HSZ9</accession>
<feature type="compositionally biased region" description="Low complexity" evidence="1">
    <location>
        <begin position="1168"/>
        <end position="1184"/>
    </location>
</feature>
<evidence type="ECO:0000313" key="2">
    <source>
        <dbReference type="EMBL" id="KAK3312310.1"/>
    </source>
</evidence>
<name>A0AAE0HSZ9_9PEZI</name>
<reference evidence="2" key="2">
    <citation type="submission" date="2023-06" db="EMBL/GenBank/DDBJ databases">
        <authorList>
            <consortium name="Lawrence Berkeley National Laboratory"/>
            <person name="Haridas S."/>
            <person name="Hensen N."/>
            <person name="Bonometti L."/>
            <person name="Westerberg I."/>
            <person name="Brannstrom I.O."/>
            <person name="Guillou S."/>
            <person name="Cros-Aarteil S."/>
            <person name="Calhoun S."/>
            <person name="Kuo A."/>
            <person name="Mondo S."/>
            <person name="Pangilinan J."/>
            <person name="Riley R."/>
            <person name="Labutti K."/>
            <person name="Andreopoulos B."/>
            <person name="Lipzen A."/>
            <person name="Chen C."/>
            <person name="Yanf M."/>
            <person name="Daum C."/>
            <person name="Ng V."/>
            <person name="Clum A."/>
            <person name="Steindorff A."/>
            <person name="Ohm R."/>
            <person name="Martin F."/>
            <person name="Silar P."/>
            <person name="Natvig D."/>
            <person name="Lalanne C."/>
            <person name="Gautier V."/>
            <person name="Ament-Velasquez S.L."/>
            <person name="Kruys A."/>
            <person name="Hutchinson M.I."/>
            <person name="Powell A.J."/>
            <person name="Barry K."/>
            <person name="Miller A.N."/>
            <person name="Grigoriev I.V."/>
            <person name="Debuchy R."/>
            <person name="Gladieux P."/>
            <person name="Thoren M.H."/>
            <person name="Johannesson H."/>
        </authorList>
    </citation>
    <scope>NUCLEOTIDE SEQUENCE</scope>
    <source>
        <strain evidence="2">CBS 118394</strain>
    </source>
</reference>
<protein>
    <submittedName>
        <fullName evidence="2">Uncharacterized protein</fullName>
    </submittedName>
</protein>
<reference evidence="2" key="1">
    <citation type="journal article" date="2023" name="Mol. Phylogenet. Evol.">
        <title>Genome-scale phylogeny and comparative genomics of the fungal order Sordariales.</title>
        <authorList>
            <person name="Hensen N."/>
            <person name="Bonometti L."/>
            <person name="Westerberg I."/>
            <person name="Brannstrom I.O."/>
            <person name="Guillou S."/>
            <person name="Cros-Aarteil S."/>
            <person name="Calhoun S."/>
            <person name="Haridas S."/>
            <person name="Kuo A."/>
            <person name="Mondo S."/>
            <person name="Pangilinan J."/>
            <person name="Riley R."/>
            <person name="LaButti K."/>
            <person name="Andreopoulos B."/>
            <person name="Lipzen A."/>
            <person name="Chen C."/>
            <person name="Yan M."/>
            <person name="Daum C."/>
            <person name="Ng V."/>
            <person name="Clum A."/>
            <person name="Steindorff A."/>
            <person name="Ohm R.A."/>
            <person name="Martin F."/>
            <person name="Silar P."/>
            <person name="Natvig D.O."/>
            <person name="Lalanne C."/>
            <person name="Gautier V."/>
            <person name="Ament-Velasquez S.L."/>
            <person name="Kruys A."/>
            <person name="Hutchinson M.I."/>
            <person name="Powell A.J."/>
            <person name="Barry K."/>
            <person name="Miller A.N."/>
            <person name="Grigoriev I.V."/>
            <person name="Debuchy R."/>
            <person name="Gladieux P."/>
            <person name="Hiltunen Thoren M."/>
            <person name="Johannesson H."/>
        </authorList>
    </citation>
    <scope>NUCLEOTIDE SEQUENCE</scope>
    <source>
        <strain evidence="2">CBS 118394</strain>
    </source>
</reference>
<dbReference type="AlphaFoldDB" id="A0AAE0HSZ9"/>
<keyword evidence="3" id="KW-1185">Reference proteome</keyword>
<dbReference type="EMBL" id="JAUEDM010000009">
    <property type="protein sequence ID" value="KAK3312310.1"/>
    <property type="molecule type" value="Genomic_DNA"/>
</dbReference>
<evidence type="ECO:0000313" key="3">
    <source>
        <dbReference type="Proteomes" id="UP001283341"/>
    </source>
</evidence>
<proteinExistence type="predicted"/>
<feature type="compositionally biased region" description="Polar residues" evidence="1">
    <location>
        <begin position="1156"/>
        <end position="1166"/>
    </location>
</feature>
<organism evidence="2 3">
    <name type="scientific">Apodospora peruviana</name>
    <dbReference type="NCBI Taxonomy" id="516989"/>
    <lineage>
        <taxon>Eukaryota</taxon>
        <taxon>Fungi</taxon>
        <taxon>Dikarya</taxon>
        <taxon>Ascomycota</taxon>
        <taxon>Pezizomycotina</taxon>
        <taxon>Sordariomycetes</taxon>
        <taxon>Sordariomycetidae</taxon>
        <taxon>Sordariales</taxon>
        <taxon>Lasiosphaeriaceae</taxon>
        <taxon>Apodospora</taxon>
    </lineage>
</organism>
<feature type="region of interest" description="Disordered" evidence="1">
    <location>
        <begin position="1156"/>
        <end position="1238"/>
    </location>
</feature>